<feature type="compositionally biased region" description="Low complexity" evidence="2">
    <location>
        <begin position="267"/>
        <end position="278"/>
    </location>
</feature>
<dbReference type="InterPro" id="IPR006757">
    <property type="entry name" value="OGF_rcpt"/>
</dbReference>
<evidence type="ECO:0000313" key="4">
    <source>
        <dbReference type="EMBL" id="KAB8304300.1"/>
    </source>
</evidence>
<name>A0A5N6KKI0_MONLA</name>
<gene>
    <name evidence="4" type="ORF">EYC80_003712</name>
</gene>
<dbReference type="GO" id="GO:0016020">
    <property type="term" value="C:membrane"/>
    <property type="evidence" value="ECO:0007669"/>
    <property type="project" value="InterPro"/>
</dbReference>
<proteinExistence type="inferred from homology"/>
<keyword evidence="5" id="KW-1185">Reference proteome</keyword>
<dbReference type="PANTHER" id="PTHR14015:SF2">
    <property type="entry name" value="OPIOID GROWTH FACTOR RECEPTOR (OGFR) CONSERVED DOMAIN-CONTAINING PROTEIN"/>
    <property type="match status" value="1"/>
</dbReference>
<dbReference type="GO" id="GO:0140625">
    <property type="term" value="F:opioid growth factor receptor activity"/>
    <property type="evidence" value="ECO:0007669"/>
    <property type="project" value="InterPro"/>
</dbReference>
<dbReference type="PANTHER" id="PTHR14015">
    <property type="entry name" value="OPIOID GROWTH FACTOR RECEPTOR OGFR ZETA-TYPE OPIOID RECEPTOR"/>
    <property type="match status" value="1"/>
</dbReference>
<accession>A0A5N6KKI0</accession>
<evidence type="ECO:0000313" key="5">
    <source>
        <dbReference type="Proteomes" id="UP000326757"/>
    </source>
</evidence>
<feature type="domain" description="Opioid growth factor receptor (OGFr) conserved" evidence="3">
    <location>
        <begin position="14"/>
        <end position="179"/>
    </location>
</feature>
<dbReference type="OrthoDB" id="9030204at2759"/>
<dbReference type="Proteomes" id="UP000326757">
    <property type="component" value="Unassembled WGS sequence"/>
</dbReference>
<sequence>MAKFVGLPKHESRLVAFYRNKLPDDQGRFISEIMRWNHRKLEEIHNYIQWLFPLPEESMASDAPLVDEDVFAAFHASSELQFEVKKSLVKMLNFYGLKFADDLDEENSPVIIKDSNFNDRCGNWLVSYNHNHLRISRILRSLRVLGLELEAAAFYKVLSNIIYQEHGQVVNNRSTEYWRRSAERPLHWAPDMTEDECGADRKWENGPEFLKNYEQIKMARDLQEQHDAKRALEEVKEAEFQATKAHFAHIAALEVDRKRKVDEAKLSPQSRSSTSQKSRISDYQLDDKEAVVADTRELTPEPQEVVAEKYEASYNEPELIKRKASKPGNAVHEESDLIEQKVSEAGEAAHYESRLIEQASEVGEATQDESGVIEQEVSKVCEATQDESNLVGRKASEASGHSVIRQIQQYQLLAPRQP</sequence>
<evidence type="ECO:0000256" key="2">
    <source>
        <dbReference type="SAM" id="MobiDB-lite"/>
    </source>
</evidence>
<dbReference type="EMBL" id="VIGI01000001">
    <property type="protein sequence ID" value="KAB8304300.1"/>
    <property type="molecule type" value="Genomic_DNA"/>
</dbReference>
<dbReference type="InterPro" id="IPR039574">
    <property type="entry name" value="OGFr"/>
</dbReference>
<dbReference type="Pfam" id="PF04664">
    <property type="entry name" value="OGFr_N"/>
    <property type="match status" value="1"/>
</dbReference>
<organism evidence="4 5">
    <name type="scientific">Monilinia laxa</name>
    <name type="common">Brown rot fungus</name>
    <name type="synonym">Sclerotinia laxa</name>
    <dbReference type="NCBI Taxonomy" id="61186"/>
    <lineage>
        <taxon>Eukaryota</taxon>
        <taxon>Fungi</taxon>
        <taxon>Dikarya</taxon>
        <taxon>Ascomycota</taxon>
        <taxon>Pezizomycotina</taxon>
        <taxon>Leotiomycetes</taxon>
        <taxon>Helotiales</taxon>
        <taxon>Sclerotiniaceae</taxon>
        <taxon>Monilinia</taxon>
    </lineage>
</organism>
<evidence type="ECO:0000259" key="3">
    <source>
        <dbReference type="Pfam" id="PF04664"/>
    </source>
</evidence>
<reference evidence="4 5" key="1">
    <citation type="submission" date="2019-06" db="EMBL/GenBank/DDBJ databases">
        <title>Genome Sequence of the Brown Rot Fungal Pathogen Monilinia laxa.</title>
        <authorList>
            <person name="De Miccolis Angelini R.M."/>
            <person name="Landi L."/>
            <person name="Abate D."/>
            <person name="Pollastro S."/>
            <person name="Romanazzi G."/>
            <person name="Faretra F."/>
        </authorList>
    </citation>
    <scope>NUCLEOTIDE SEQUENCE [LARGE SCALE GENOMIC DNA]</scope>
    <source>
        <strain evidence="4 5">Mlax316</strain>
    </source>
</reference>
<dbReference type="AlphaFoldDB" id="A0A5N6KKI0"/>
<feature type="region of interest" description="Disordered" evidence="2">
    <location>
        <begin position="260"/>
        <end position="287"/>
    </location>
</feature>
<protein>
    <recommendedName>
        <fullName evidence="3">Opioid growth factor receptor (OGFr) conserved domain-containing protein</fullName>
    </recommendedName>
</protein>
<comment type="caution">
    <text evidence="4">The sequence shown here is derived from an EMBL/GenBank/DDBJ whole genome shotgun (WGS) entry which is preliminary data.</text>
</comment>
<evidence type="ECO:0000256" key="1">
    <source>
        <dbReference type="ARBA" id="ARBA00010365"/>
    </source>
</evidence>
<comment type="similarity">
    <text evidence="1">Belongs to the opioid growth factor receptor family.</text>
</comment>